<dbReference type="Proteomes" id="UP000688137">
    <property type="component" value="Unassembled WGS sequence"/>
</dbReference>
<dbReference type="EMBL" id="CAJJDM010000030">
    <property type="protein sequence ID" value="CAD8060993.1"/>
    <property type="molecule type" value="Genomic_DNA"/>
</dbReference>
<evidence type="ECO:0000313" key="2">
    <source>
        <dbReference type="Proteomes" id="UP000688137"/>
    </source>
</evidence>
<accession>A0A8S1L614</accession>
<protein>
    <submittedName>
        <fullName evidence="1">Uncharacterized protein</fullName>
    </submittedName>
</protein>
<sequence>MKNKIVSLFIKREHLILLSKMQLNEQNELILEIDQVNQKVENTILKTERWPQLDLDYFQNSFVQIVNLTFTYYKMYFPVNSALQIREHLKFTQSLKQINYGGITLEEVFKQQRLRLVTSLSTRLQEEPLQPKIVNNKQDFDYISLLQSKYFNLRNPDYQQPYLILNLKLFEMKPNTRPLREISIFSIQDVPQFQLINPQLIQPIINYDTLSSTYEYKFNKLMQRNSQIQQTIKNYYLQIQLFEDKYYENDKLKQLFTQKLRECTFNGNQIKIIKQSKIQSNLSQIQIETEKISIFNSLNSNDSERNKSFQQSIKRANKNESFCEYEKIRVSDRQQKLKNRIRNLNTMIFNQVNNVRQNQIIHEQNDDSLNLKQNNQQIIKDQSNLRSLTQYTLEDSFKVDTNLHQSYQANKNPILKQLDNQFKDEDKQYQLIDQLSSSIEFQGQRKNYKFRRSQYAPENRKLEDGIVNNNNIYNNTEHIKQNNYSIKKQNNNKSIERLTLKPIDYVQVCSGDQKLQQNEQLTFPKKQKRYQTQEKEELELNEILKWKKQSNQSLRNALLLLQQGRSEQLLTSLMASGTIKHQQYQSFLQPIKIYSKAKYLTPK</sequence>
<dbReference type="OMA" id="NEILKWK"/>
<gene>
    <name evidence="1" type="ORF">PPRIM_AZ9-3.1.T0310085</name>
</gene>
<proteinExistence type="predicted"/>
<comment type="caution">
    <text evidence="1">The sequence shown here is derived from an EMBL/GenBank/DDBJ whole genome shotgun (WGS) entry which is preliminary data.</text>
</comment>
<keyword evidence="2" id="KW-1185">Reference proteome</keyword>
<evidence type="ECO:0000313" key="1">
    <source>
        <dbReference type="EMBL" id="CAD8060993.1"/>
    </source>
</evidence>
<reference evidence="1" key="1">
    <citation type="submission" date="2021-01" db="EMBL/GenBank/DDBJ databases">
        <authorList>
            <consortium name="Genoscope - CEA"/>
            <person name="William W."/>
        </authorList>
    </citation>
    <scope>NUCLEOTIDE SEQUENCE</scope>
</reference>
<organism evidence="1 2">
    <name type="scientific">Paramecium primaurelia</name>
    <dbReference type="NCBI Taxonomy" id="5886"/>
    <lineage>
        <taxon>Eukaryota</taxon>
        <taxon>Sar</taxon>
        <taxon>Alveolata</taxon>
        <taxon>Ciliophora</taxon>
        <taxon>Intramacronucleata</taxon>
        <taxon>Oligohymenophorea</taxon>
        <taxon>Peniculida</taxon>
        <taxon>Parameciidae</taxon>
        <taxon>Paramecium</taxon>
    </lineage>
</organism>
<dbReference type="AlphaFoldDB" id="A0A8S1L614"/>
<name>A0A8S1L614_PARPR</name>